<feature type="transmembrane region" description="Helical" evidence="1">
    <location>
        <begin position="33"/>
        <end position="53"/>
    </location>
</feature>
<dbReference type="Gene3D" id="3.20.20.190">
    <property type="entry name" value="Phosphatidylinositol (PI) phosphodiesterase"/>
    <property type="match status" value="1"/>
</dbReference>
<feature type="domain" description="GP-PDE" evidence="2">
    <location>
        <begin position="265"/>
        <end position="486"/>
    </location>
</feature>
<dbReference type="InterPro" id="IPR030395">
    <property type="entry name" value="GP_PDE_dom"/>
</dbReference>
<dbReference type="PROSITE" id="PS51704">
    <property type="entry name" value="GP_PDE"/>
    <property type="match status" value="1"/>
</dbReference>
<dbReference type="AlphaFoldDB" id="A0A0R1Z6S4"/>
<evidence type="ECO:0000313" key="3">
    <source>
        <dbReference type="EMBL" id="KRM47638.1"/>
    </source>
</evidence>
<keyword evidence="1" id="KW-0472">Membrane</keyword>
<dbReference type="PANTHER" id="PTHR46211:SF8">
    <property type="entry name" value="PHOSPHODIESTERASE"/>
    <property type="match status" value="1"/>
</dbReference>
<reference evidence="3 4" key="1">
    <citation type="journal article" date="2015" name="Genome Announc.">
        <title>Expanding the biotechnology potential of lactobacilli through comparative genomics of 213 strains and associated genera.</title>
        <authorList>
            <person name="Sun Z."/>
            <person name="Harris H.M."/>
            <person name="McCann A."/>
            <person name="Guo C."/>
            <person name="Argimon S."/>
            <person name="Zhang W."/>
            <person name="Yang X."/>
            <person name="Jeffery I.B."/>
            <person name="Cooney J.C."/>
            <person name="Kagawa T.F."/>
            <person name="Liu W."/>
            <person name="Song Y."/>
            <person name="Salvetti E."/>
            <person name="Wrobel A."/>
            <person name="Rasinkangas P."/>
            <person name="Parkhill J."/>
            <person name="Rea M.C."/>
            <person name="O'Sullivan O."/>
            <person name="Ritari J."/>
            <person name="Douillard F.P."/>
            <person name="Paul Ross R."/>
            <person name="Yang R."/>
            <person name="Briner A.E."/>
            <person name="Felis G.E."/>
            <person name="de Vos W.M."/>
            <person name="Barrangou R."/>
            <person name="Klaenhammer T.R."/>
            <person name="Caufield P.W."/>
            <person name="Cui Y."/>
            <person name="Zhang H."/>
            <person name="O'Toole P.W."/>
        </authorList>
    </citation>
    <scope>NUCLEOTIDE SEQUENCE [LARGE SCALE GENOMIC DNA]</scope>
    <source>
        <strain evidence="3 4">DSM 5707</strain>
    </source>
</reference>
<dbReference type="PANTHER" id="PTHR46211">
    <property type="entry name" value="GLYCEROPHOSPHORYL DIESTER PHOSPHODIESTERASE"/>
    <property type="match status" value="1"/>
</dbReference>
<dbReference type="Pfam" id="PF03009">
    <property type="entry name" value="GDPD"/>
    <property type="match status" value="1"/>
</dbReference>
<dbReference type="GO" id="GO:0008081">
    <property type="term" value="F:phosphoric diester hydrolase activity"/>
    <property type="evidence" value="ECO:0007669"/>
    <property type="project" value="InterPro"/>
</dbReference>
<evidence type="ECO:0000259" key="2">
    <source>
        <dbReference type="PROSITE" id="PS51704"/>
    </source>
</evidence>
<feature type="transmembrane region" description="Helical" evidence="1">
    <location>
        <begin position="115"/>
        <end position="135"/>
    </location>
</feature>
<protein>
    <recommendedName>
        <fullName evidence="2">GP-PDE domain-containing protein</fullName>
    </recommendedName>
</protein>
<dbReference type="Proteomes" id="UP000051957">
    <property type="component" value="Unassembled WGS sequence"/>
</dbReference>
<comment type="caution">
    <text evidence="3">The sequence shown here is derived from an EMBL/GenBank/DDBJ whole genome shotgun (WGS) entry which is preliminary data.</text>
</comment>
<dbReference type="RefSeq" id="WP_057909314.1">
    <property type="nucleotide sequence ID" value="NZ_AZGK01000001.1"/>
</dbReference>
<dbReference type="GO" id="GO:0006629">
    <property type="term" value="P:lipid metabolic process"/>
    <property type="evidence" value="ECO:0007669"/>
    <property type="project" value="InterPro"/>
</dbReference>
<keyword evidence="1" id="KW-1133">Transmembrane helix</keyword>
<keyword evidence="1" id="KW-0812">Transmembrane</keyword>
<name>A0A0R1Z6S4_9LACO</name>
<feature type="transmembrane region" description="Helical" evidence="1">
    <location>
        <begin position="9"/>
        <end position="27"/>
    </location>
</feature>
<feature type="transmembrane region" description="Helical" evidence="1">
    <location>
        <begin position="166"/>
        <end position="188"/>
    </location>
</feature>
<evidence type="ECO:0000313" key="4">
    <source>
        <dbReference type="Proteomes" id="UP000051957"/>
    </source>
</evidence>
<dbReference type="InterPro" id="IPR017946">
    <property type="entry name" value="PLC-like_Pdiesterase_TIM-brl"/>
</dbReference>
<feature type="transmembrane region" description="Helical" evidence="1">
    <location>
        <begin position="73"/>
        <end position="95"/>
    </location>
</feature>
<feature type="transmembrane region" description="Helical" evidence="1">
    <location>
        <begin position="200"/>
        <end position="223"/>
    </location>
</feature>
<evidence type="ECO:0000256" key="1">
    <source>
        <dbReference type="SAM" id="Phobius"/>
    </source>
</evidence>
<feature type="transmembrane region" description="Helical" evidence="1">
    <location>
        <begin position="235"/>
        <end position="257"/>
    </location>
</feature>
<accession>A0A0R1Z6S4</accession>
<dbReference type="EMBL" id="AZGK01000001">
    <property type="protein sequence ID" value="KRM47638.1"/>
    <property type="molecule type" value="Genomic_DNA"/>
</dbReference>
<gene>
    <name evidence="3" type="ORF">FC51_GL000114</name>
</gene>
<organism evidence="3 4">
    <name type="scientific">Lentilactobacillus parabuchneri DSM 5707 = NBRC 107865</name>
    <dbReference type="NCBI Taxonomy" id="1423784"/>
    <lineage>
        <taxon>Bacteria</taxon>
        <taxon>Bacillati</taxon>
        <taxon>Bacillota</taxon>
        <taxon>Bacilli</taxon>
        <taxon>Lactobacillales</taxon>
        <taxon>Lactobacillaceae</taxon>
        <taxon>Lentilactobacillus</taxon>
    </lineage>
</organism>
<dbReference type="GeneID" id="69801851"/>
<proteinExistence type="predicted"/>
<sequence>MNENQTKGYYYSIGGLIVAILVLRHLMDQFHQFGNVLLCSLVLFILLMGLFYYGICQTSQKRLLGRPRTMLAYLISSIYVFILLIPLGLFGFSNFIKFSVPISGSQFTWITVNRYVIAISAIIIYVILALVGIFLSKYQLGLLSNPSDRPMEALRKTIRQMSWKSFLMKLLTVLGMLLSVTLFTLLMAEVNRLVINRGVFLLSQGLIDVVSIGIELAVISRLLGIQFTRIHHGALVTSFGLALIIFAGLMTGLNPAYNAKPTAKPTIIVHRGVINHNAKGNTIASLTKNSQYHFPYVEMDIQETRDHQFICAHDDDIRIPGRGMQEVNRLDLATIKRYHHVDMFGDYLKTANRLGQPLIIELKVTNQSDRLMGVRFADQFGSQMTKLPHRVHSIGYPFLRQIKRKLPTVKVGLVTMLNFADISRYQVDFYTLQHITANPFLIATVGRTGRQVYSWTDDSRFSMLRMAMLGVTGQVTDQAFRLQNLRINYQQDRWLLLLNSLQNYL</sequence>
<dbReference type="SUPFAM" id="SSF51695">
    <property type="entry name" value="PLC-like phosphodiesterases"/>
    <property type="match status" value="1"/>
</dbReference>
<dbReference type="PATRIC" id="fig|1423784.4.peg.114"/>